<dbReference type="AlphaFoldDB" id="A0A4R1RQG6"/>
<sequence>MSNRIKLIFKCDEANHVCDKAQYKNASLWEKITLHIHLIYCNACRKYTKDNVKLTSTIKKSNIKCLDHKCKENMKKELNKAIKETSIN</sequence>
<dbReference type="RefSeq" id="WP_165876070.1">
    <property type="nucleotide sequence ID" value="NZ_OX156936.1"/>
</dbReference>
<comment type="caution">
    <text evidence="1">The sequence shown here is derived from an EMBL/GenBank/DDBJ whole genome shotgun (WGS) entry which is preliminary data.</text>
</comment>
<keyword evidence="2" id="KW-1185">Reference proteome</keyword>
<dbReference type="Proteomes" id="UP000295455">
    <property type="component" value="Unassembled WGS sequence"/>
</dbReference>
<protein>
    <recommendedName>
        <fullName evidence="3">Glycine dehydrogenase</fullName>
    </recommendedName>
</protein>
<accession>A0A4R1RQG6</accession>
<proteinExistence type="predicted"/>
<reference evidence="1 2" key="1">
    <citation type="submission" date="2019-03" db="EMBL/GenBank/DDBJ databases">
        <title>Genomic Encyclopedia of Type Strains, Phase IV (KMG-IV): sequencing the most valuable type-strain genomes for metagenomic binning, comparative biology and taxonomic classification.</title>
        <authorList>
            <person name="Goeker M."/>
        </authorList>
    </citation>
    <scope>NUCLEOTIDE SEQUENCE [LARGE SCALE GENOMIC DNA]</scope>
    <source>
        <strain evidence="1 2">DSM 18792</strain>
    </source>
</reference>
<evidence type="ECO:0000313" key="1">
    <source>
        <dbReference type="EMBL" id="TCL68653.1"/>
    </source>
</evidence>
<evidence type="ECO:0000313" key="2">
    <source>
        <dbReference type="Proteomes" id="UP000295455"/>
    </source>
</evidence>
<name>A0A4R1RQG6_9FLAO</name>
<evidence type="ECO:0008006" key="3">
    <source>
        <dbReference type="Google" id="ProtNLM"/>
    </source>
</evidence>
<organism evidence="1 2">
    <name type="scientific">Mariniflexile fucanivorans</name>
    <dbReference type="NCBI Taxonomy" id="264023"/>
    <lineage>
        <taxon>Bacteria</taxon>
        <taxon>Pseudomonadati</taxon>
        <taxon>Bacteroidota</taxon>
        <taxon>Flavobacteriia</taxon>
        <taxon>Flavobacteriales</taxon>
        <taxon>Flavobacteriaceae</taxon>
        <taxon>Mariniflexile</taxon>
    </lineage>
</organism>
<dbReference type="EMBL" id="SLUP01000001">
    <property type="protein sequence ID" value="TCL68653.1"/>
    <property type="molecule type" value="Genomic_DNA"/>
</dbReference>
<gene>
    <name evidence="1" type="ORF">EV196_10170</name>
</gene>